<reference evidence="2 3" key="1">
    <citation type="journal article" date="2018" name="Sci. Rep.">
        <title>Genomic signatures of local adaptation to the degree of environmental predictability in rotifers.</title>
        <authorList>
            <person name="Franch-Gras L."/>
            <person name="Hahn C."/>
            <person name="Garcia-Roger E.M."/>
            <person name="Carmona M.J."/>
            <person name="Serra M."/>
            <person name="Gomez A."/>
        </authorList>
    </citation>
    <scope>NUCLEOTIDE SEQUENCE [LARGE SCALE GENOMIC DNA]</scope>
    <source>
        <strain evidence="2">HYR1</strain>
    </source>
</reference>
<evidence type="ECO:0000313" key="2">
    <source>
        <dbReference type="EMBL" id="RNA05358.1"/>
    </source>
</evidence>
<feature type="region of interest" description="Disordered" evidence="1">
    <location>
        <begin position="1"/>
        <end position="35"/>
    </location>
</feature>
<keyword evidence="3" id="KW-1185">Reference proteome</keyword>
<comment type="caution">
    <text evidence="2">The sequence shown here is derived from an EMBL/GenBank/DDBJ whole genome shotgun (WGS) entry which is preliminary data.</text>
</comment>
<dbReference type="AlphaFoldDB" id="A0A3M7Q330"/>
<gene>
    <name evidence="2" type="ORF">BpHYR1_028534</name>
</gene>
<feature type="compositionally biased region" description="Polar residues" evidence="1">
    <location>
        <begin position="17"/>
        <end position="29"/>
    </location>
</feature>
<accession>A0A3M7Q330</accession>
<organism evidence="2 3">
    <name type="scientific">Brachionus plicatilis</name>
    <name type="common">Marine rotifer</name>
    <name type="synonym">Brachionus muelleri</name>
    <dbReference type="NCBI Taxonomy" id="10195"/>
    <lineage>
        <taxon>Eukaryota</taxon>
        <taxon>Metazoa</taxon>
        <taxon>Spiralia</taxon>
        <taxon>Gnathifera</taxon>
        <taxon>Rotifera</taxon>
        <taxon>Eurotatoria</taxon>
        <taxon>Monogononta</taxon>
        <taxon>Pseudotrocha</taxon>
        <taxon>Ploima</taxon>
        <taxon>Brachionidae</taxon>
        <taxon>Brachionus</taxon>
    </lineage>
</organism>
<protein>
    <submittedName>
        <fullName evidence="2">Uncharacterized protein</fullName>
    </submittedName>
</protein>
<sequence length="109" mass="12509">MDLPISNKRKKGAPQKTAKSLQHQPSDLVSNEELGVDDEVVPPRKRVCVRPTTSPMASEINDNAKLKNNFCAHYKTQWKIKNIVIIIGRKNKFYPKQLLDISCQLFQFE</sequence>
<dbReference type="Proteomes" id="UP000276133">
    <property type="component" value="Unassembled WGS sequence"/>
</dbReference>
<name>A0A3M7Q330_BRAPC</name>
<dbReference type="EMBL" id="REGN01007751">
    <property type="protein sequence ID" value="RNA05358.1"/>
    <property type="molecule type" value="Genomic_DNA"/>
</dbReference>
<evidence type="ECO:0000256" key="1">
    <source>
        <dbReference type="SAM" id="MobiDB-lite"/>
    </source>
</evidence>
<proteinExistence type="predicted"/>
<evidence type="ECO:0000313" key="3">
    <source>
        <dbReference type="Proteomes" id="UP000276133"/>
    </source>
</evidence>